<evidence type="ECO:0000313" key="2">
    <source>
        <dbReference type="EMBL" id="KAF4695102.1"/>
    </source>
</evidence>
<evidence type="ECO:0000256" key="1">
    <source>
        <dbReference type="SAM" id="SignalP"/>
    </source>
</evidence>
<sequence>MIGHPSIAAAAVVVVSLSRLTICLGAVMRHEDPPIYEDVPVYDFPLLSVSSLWTKDNTPICYYTAGTTFQEDWASLEVSVGRDYVPRTMSVMCPKIDNHTAFMSKFSDEGRSDNLLVEYRPSRPHDKRKYIFDRPPPEFTGLDPLRKVDKYFVLERVRSSHTAAQHLELSTSPAMLRSRDLEKLEGGKKTFKAWEEVCDFVKEAIKEVYGTMRGVCDSYRNSSKEAVGTAIAREWPTEKEGLFTHFIQP</sequence>
<proteinExistence type="predicted"/>
<evidence type="ECO:0000313" key="3">
    <source>
        <dbReference type="Proteomes" id="UP000541610"/>
    </source>
</evidence>
<accession>A0A7J6PGJ1</accession>
<protein>
    <submittedName>
        <fullName evidence="2">Uncharacterized protein</fullName>
    </submittedName>
</protein>
<organism evidence="2 3">
    <name type="scientific">Perkinsus olseni</name>
    <name type="common">Perkinsus atlanticus</name>
    <dbReference type="NCBI Taxonomy" id="32597"/>
    <lineage>
        <taxon>Eukaryota</taxon>
        <taxon>Sar</taxon>
        <taxon>Alveolata</taxon>
        <taxon>Perkinsozoa</taxon>
        <taxon>Perkinsea</taxon>
        <taxon>Perkinsida</taxon>
        <taxon>Perkinsidae</taxon>
        <taxon>Perkinsus</taxon>
    </lineage>
</organism>
<reference evidence="2 3" key="1">
    <citation type="submission" date="2020-04" db="EMBL/GenBank/DDBJ databases">
        <title>Perkinsus olseni comparative genomics.</title>
        <authorList>
            <person name="Bogema D.R."/>
        </authorList>
    </citation>
    <scope>NUCLEOTIDE SEQUENCE [LARGE SCALE GENOMIC DNA]</scope>
    <source>
        <strain evidence="2">00978-12</strain>
    </source>
</reference>
<feature type="signal peptide" evidence="1">
    <location>
        <begin position="1"/>
        <end position="25"/>
    </location>
</feature>
<gene>
    <name evidence="2" type="ORF">FOZ60_005838</name>
</gene>
<comment type="caution">
    <text evidence="2">The sequence shown here is derived from an EMBL/GenBank/DDBJ whole genome shotgun (WGS) entry which is preliminary data.</text>
</comment>
<dbReference type="Proteomes" id="UP000541610">
    <property type="component" value="Unassembled WGS sequence"/>
</dbReference>
<dbReference type="EMBL" id="JABANP010000024">
    <property type="protein sequence ID" value="KAF4695102.1"/>
    <property type="molecule type" value="Genomic_DNA"/>
</dbReference>
<name>A0A7J6PGJ1_PEROL</name>
<keyword evidence="1" id="KW-0732">Signal</keyword>
<feature type="chain" id="PRO_5029550758" evidence="1">
    <location>
        <begin position="26"/>
        <end position="249"/>
    </location>
</feature>
<dbReference type="AlphaFoldDB" id="A0A7J6PGJ1"/>